<gene>
    <name evidence="2" type="ORF">CCUG60884_01238</name>
</gene>
<evidence type="ECO:0000313" key="3">
    <source>
        <dbReference type="Proteomes" id="UP000294604"/>
    </source>
</evidence>
<keyword evidence="1" id="KW-1133">Transmembrane helix</keyword>
<name>A0A4V3I100_9MYCO</name>
<keyword evidence="1" id="KW-0472">Membrane</keyword>
<accession>A0A4V3I100</accession>
<comment type="caution">
    <text evidence="2">The sequence shown here is derived from an EMBL/GenBank/DDBJ whole genome shotgun (WGS) entry which is preliminary data.</text>
</comment>
<proteinExistence type="predicted"/>
<organism evidence="2 3">
    <name type="scientific">Mycobacteroides salmoniphilum</name>
    <dbReference type="NCBI Taxonomy" id="404941"/>
    <lineage>
        <taxon>Bacteria</taxon>
        <taxon>Bacillati</taxon>
        <taxon>Actinomycetota</taxon>
        <taxon>Actinomycetes</taxon>
        <taxon>Mycobacteriales</taxon>
        <taxon>Mycobacteriaceae</taxon>
        <taxon>Mycobacteroides</taxon>
    </lineage>
</organism>
<dbReference type="AlphaFoldDB" id="A0A4V3I100"/>
<keyword evidence="1" id="KW-0812">Transmembrane</keyword>
<feature type="transmembrane region" description="Helical" evidence="1">
    <location>
        <begin position="119"/>
        <end position="141"/>
    </location>
</feature>
<evidence type="ECO:0000313" key="2">
    <source>
        <dbReference type="EMBL" id="TEA06101.1"/>
    </source>
</evidence>
<reference evidence="2 3" key="1">
    <citation type="journal article" date="2019" name="Sci. Rep.">
        <title>Extended insight into the Mycobacterium chelonae-abscessus complex through whole genome sequencing of Mycobacterium salmoniphilum outbreak and Mycobacterium salmoniphilum-like strains.</title>
        <authorList>
            <person name="Behra P.R.K."/>
            <person name="Das S."/>
            <person name="Pettersson B.M.F."/>
            <person name="Shirreff L."/>
            <person name="DuCote T."/>
            <person name="Jacobsson K.G."/>
            <person name="Ennis D.G."/>
            <person name="Kirsebom L.A."/>
        </authorList>
    </citation>
    <scope>NUCLEOTIDE SEQUENCE [LARGE SCALE GENOMIC DNA]</scope>
    <source>
        <strain evidence="2 3">CCUG 60884</strain>
    </source>
</reference>
<dbReference type="EMBL" id="PECL01000007">
    <property type="protein sequence ID" value="TEA06101.1"/>
    <property type="molecule type" value="Genomic_DNA"/>
</dbReference>
<evidence type="ECO:0000256" key="1">
    <source>
        <dbReference type="SAM" id="Phobius"/>
    </source>
</evidence>
<dbReference type="RefSeq" id="WP_134082799.1">
    <property type="nucleotide sequence ID" value="NZ_PECL01000007.1"/>
</dbReference>
<sequence length="276" mass="29955">MTLREPEFGDRELVENAVAGLAAGLPAGWSRLRVEAQPSSEPPLVEAAVTTANGQEQSVQVSPEVLAVLAEHQSRAAAADTPWRRLVIDCYSDGRLSAYTDETPGLRASTGAGRRASQVLAAVTGCLLVVAGSVFAVAWRWGPPPRAEMTALPLPPPRQKDAFDVVNKWFDAENRADAPDMMAVTCRRPSQTVLDWISSTAQFGQVEGFVFPDAVIGFRDQGAHLWVKAAVRIRPISENQKRMVAQQRQYGGFFTDELTLADEEGSLKVCDIVVPQ</sequence>
<dbReference type="Proteomes" id="UP000294604">
    <property type="component" value="Unassembled WGS sequence"/>
</dbReference>
<protein>
    <submittedName>
        <fullName evidence="2">Uncharacterized protein</fullName>
    </submittedName>
</protein>